<evidence type="ECO:0000256" key="1">
    <source>
        <dbReference type="ARBA" id="ARBA00012134"/>
    </source>
</evidence>
<evidence type="ECO:0000259" key="6">
    <source>
        <dbReference type="Pfam" id="PF21478"/>
    </source>
</evidence>
<dbReference type="PANTHER" id="PTHR11773:SF1">
    <property type="entry name" value="GLYCINE DEHYDROGENASE (DECARBOXYLATING), MITOCHONDRIAL"/>
    <property type="match status" value="1"/>
</dbReference>
<evidence type="ECO:0000259" key="5">
    <source>
        <dbReference type="Pfam" id="PF00266"/>
    </source>
</evidence>
<dbReference type="NCBIfam" id="NF003346">
    <property type="entry name" value="PRK04366.1"/>
    <property type="match status" value="1"/>
</dbReference>
<accession>A0ABQ5JR44</accession>
<evidence type="ECO:0000256" key="4">
    <source>
        <dbReference type="ARBA" id="ARBA00049026"/>
    </source>
</evidence>
<dbReference type="InterPro" id="IPR015421">
    <property type="entry name" value="PyrdxlP-dep_Trfase_major"/>
</dbReference>
<dbReference type="Proteomes" id="UP001057375">
    <property type="component" value="Unassembled WGS sequence"/>
</dbReference>
<dbReference type="InterPro" id="IPR015424">
    <property type="entry name" value="PyrdxlP-dep_Trfase"/>
</dbReference>
<dbReference type="InterPro" id="IPR015422">
    <property type="entry name" value="PyrdxlP-dep_Trfase_small"/>
</dbReference>
<gene>
    <name evidence="7" type="ORF">ADUPG1_010268</name>
</gene>
<dbReference type="InterPro" id="IPR049316">
    <property type="entry name" value="GDC-P_C"/>
</dbReference>
<comment type="caution">
    <text evidence="7">The sequence shown here is derived from an EMBL/GenBank/DDBJ whole genome shotgun (WGS) entry which is preliminary data.</text>
</comment>
<evidence type="ECO:0000313" key="8">
    <source>
        <dbReference type="Proteomes" id="UP001057375"/>
    </source>
</evidence>
<dbReference type="Gene3D" id="3.90.1150.10">
    <property type="entry name" value="Aspartate Aminotransferase, domain 1"/>
    <property type="match status" value="1"/>
</dbReference>
<reference evidence="7" key="1">
    <citation type="submission" date="2022-03" db="EMBL/GenBank/DDBJ databases">
        <title>Draft genome sequence of Aduncisulcus paluster, a free-living microaerophilic Fornicata.</title>
        <authorList>
            <person name="Yuyama I."/>
            <person name="Kume K."/>
            <person name="Tamura T."/>
            <person name="Inagaki Y."/>
            <person name="Hashimoto T."/>
        </authorList>
    </citation>
    <scope>NUCLEOTIDE SEQUENCE</scope>
    <source>
        <strain evidence="7">NY0171</strain>
    </source>
</reference>
<feature type="domain" description="Aminotransferase class V" evidence="5">
    <location>
        <begin position="170"/>
        <end position="298"/>
    </location>
</feature>
<dbReference type="Gene3D" id="3.40.640.10">
    <property type="entry name" value="Type I PLP-dependent aspartate aminotransferase-like (Major domain)"/>
    <property type="match status" value="1"/>
</dbReference>
<name>A0ABQ5JR44_9EUKA</name>
<dbReference type="InterPro" id="IPR000192">
    <property type="entry name" value="Aminotrans_V_dom"/>
</dbReference>
<dbReference type="Pfam" id="PF21478">
    <property type="entry name" value="GcvP2_C"/>
    <property type="match status" value="1"/>
</dbReference>
<dbReference type="SUPFAM" id="SSF53383">
    <property type="entry name" value="PLP-dependent transferases"/>
    <property type="match status" value="1"/>
</dbReference>
<sequence>MLSFSSSGLKSSLLRSFGAKGLQIEEQLLFEYPSCDGRSGFLLEEEEVKCKKPSSLGDLERKTPIDLPCLSEPQVTRHYTRLSTKNFSLDHGMYPLGSCTMKYNPRLNEHVAALPGFSDIHPLQPLSTVQGALRVLQNVGDALLEITGMDGVHLSAAAGAHGELTGLMTIRQALVNSGDIATKNVILIPESAHGTNPATAAMCGFETVVVPARKEDGCVDVECVRDLCKKHNVAAIMVTNPSTLGMFEKDIKKIADVMHENGGYLYMDGANLNALMGKAKIADFGVDALHINVHKTLSTPHAGGGPGAGPVVFSKALSGFMPSPNVHRLKDGTLHISEHPHLTSSGRVKQFHGQFNVLVKTLAYILALGGRGIRQVSEDAVMNANYLLSRLTKAGMTPAIPGRRCMHEFVLSDKFLKDTGASTMDIAKGLLDNGFHPMTVYFPLIVSGAMLIEPTESESLETLDEYCEILSRLMHEAKTDGEKMHHYPSFTPIKRCDEVLAAKKPILSFDDIPK</sequence>
<evidence type="ECO:0000256" key="3">
    <source>
        <dbReference type="ARBA" id="ARBA00023002"/>
    </source>
</evidence>
<dbReference type="EMBL" id="BQXS01011511">
    <property type="protein sequence ID" value="GKT13453.1"/>
    <property type="molecule type" value="Genomic_DNA"/>
</dbReference>
<keyword evidence="2" id="KW-0663">Pyridoxal phosphate</keyword>
<organism evidence="7 8">
    <name type="scientific">Aduncisulcus paluster</name>
    <dbReference type="NCBI Taxonomy" id="2918883"/>
    <lineage>
        <taxon>Eukaryota</taxon>
        <taxon>Metamonada</taxon>
        <taxon>Carpediemonas-like organisms</taxon>
        <taxon>Aduncisulcus</taxon>
    </lineage>
</organism>
<dbReference type="InterPro" id="IPR020581">
    <property type="entry name" value="GDC_P"/>
</dbReference>
<proteinExistence type="predicted"/>
<dbReference type="EC" id="1.4.4.2" evidence="1"/>
<evidence type="ECO:0000256" key="2">
    <source>
        <dbReference type="ARBA" id="ARBA00022898"/>
    </source>
</evidence>
<dbReference type="Pfam" id="PF00266">
    <property type="entry name" value="Aminotran_5"/>
    <property type="match status" value="1"/>
</dbReference>
<keyword evidence="3" id="KW-0560">Oxidoreductase</keyword>
<dbReference type="PANTHER" id="PTHR11773">
    <property type="entry name" value="GLYCINE DEHYDROGENASE, DECARBOXYLATING"/>
    <property type="match status" value="1"/>
</dbReference>
<protein>
    <recommendedName>
        <fullName evidence="1">glycine dehydrogenase (aminomethyl-transferring)</fullName>
        <ecNumber evidence="1">1.4.4.2</ecNumber>
    </recommendedName>
</protein>
<evidence type="ECO:0000313" key="7">
    <source>
        <dbReference type="EMBL" id="GKT13453.1"/>
    </source>
</evidence>
<keyword evidence="8" id="KW-1185">Reference proteome</keyword>
<feature type="domain" description="Glycine dehydrogenase C-terminal" evidence="6">
    <location>
        <begin position="377"/>
        <end position="479"/>
    </location>
</feature>
<dbReference type="Gene3D" id="6.20.440.10">
    <property type="match status" value="1"/>
</dbReference>
<comment type="catalytic activity">
    <reaction evidence="4">
        <text>N(6)-[(R)-lipoyl]-L-lysyl-[glycine-cleavage complex H protein] + glycine + H(+) = N(6)-[(R)-S(8)-aminomethyldihydrolipoyl]-L-lysyl-[glycine-cleavage complex H protein] + CO2</text>
        <dbReference type="Rhea" id="RHEA:24304"/>
        <dbReference type="Rhea" id="RHEA-COMP:10494"/>
        <dbReference type="Rhea" id="RHEA-COMP:10495"/>
        <dbReference type="ChEBI" id="CHEBI:15378"/>
        <dbReference type="ChEBI" id="CHEBI:16526"/>
        <dbReference type="ChEBI" id="CHEBI:57305"/>
        <dbReference type="ChEBI" id="CHEBI:83099"/>
        <dbReference type="ChEBI" id="CHEBI:83143"/>
        <dbReference type="EC" id="1.4.4.2"/>
    </reaction>
</comment>